<accession>A0A286I752</accession>
<feature type="transmembrane region" description="Helical" evidence="12">
    <location>
        <begin position="694"/>
        <end position="713"/>
    </location>
</feature>
<dbReference type="SUPFAM" id="SSF56784">
    <property type="entry name" value="HAD-like"/>
    <property type="match status" value="1"/>
</dbReference>
<dbReference type="Pfam" id="PF00403">
    <property type="entry name" value="HMA"/>
    <property type="match status" value="1"/>
</dbReference>
<dbReference type="GO" id="GO:0055070">
    <property type="term" value="P:copper ion homeostasis"/>
    <property type="evidence" value="ECO:0007669"/>
    <property type="project" value="TreeGrafter"/>
</dbReference>
<dbReference type="SUPFAM" id="SSF81653">
    <property type="entry name" value="Calcium ATPase, transduction domain A"/>
    <property type="match status" value="1"/>
</dbReference>
<feature type="transmembrane region" description="Helical" evidence="12">
    <location>
        <begin position="381"/>
        <end position="401"/>
    </location>
</feature>
<gene>
    <name evidence="14" type="ORF">SAMN05877838_1064</name>
</gene>
<dbReference type="EMBL" id="OCPC01000001">
    <property type="protein sequence ID" value="SOE15486.1"/>
    <property type="molecule type" value="Genomic_DNA"/>
</dbReference>
<feature type="transmembrane region" description="Helical" evidence="12">
    <location>
        <begin position="353"/>
        <end position="375"/>
    </location>
</feature>
<evidence type="ECO:0000256" key="5">
    <source>
        <dbReference type="ARBA" id="ARBA00022741"/>
    </source>
</evidence>
<evidence type="ECO:0000256" key="10">
    <source>
        <dbReference type="ARBA" id="ARBA00038904"/>
    </source>
</evidence>
<dbReference type="InterPro" id="IPR008250">
    <property type="entry name" value="ATPase_P-typ_transduc_dom_A_sf"/>
</dbReference>
<dbReference type="PROSITE" id="PS01047">
    <property type="entry name" value="HMA_1"/>
    <property type="match status" value="1"/>
</dbReference>
<dbReference type="AlphaFoldDB" id="A0A286I752"/>
<dbReference type="InterPro" id="IPR017969">
    <property type="entry name" value="Heavy-metal-associated_CS"/>
</dbReference>
<keyword evidence="5 12" id="KW-0547">Nucleotide-binding</keyword>
<dbReference type="Gene3D" id="3.40.50.1000">
    <property type="entry name" value="HAD superfamily/HAD-like"/>
    <property type="match status" value="1"/>
</dbReference>
<comment type="similarity">
    <text evidence="2 12">Belongs to the cation transport ATPase (P-type) (TC 3.A.3) family. Type IB subfamily.</text>
</comment>
<dbReference type="PRINTS" id="PR00943">
    <property type="entry name" value="CUATPASE"/>
</dbReference>
<dbReference type="SFLD" id="SFLDS00003">
    <property type="entry name" value="Haloacid_Dehalogenase"/>
    <property type="match status" value="1"/>
</dbReference>
<dbReference type="SUPFAM" id="SSF55008">
    <property type="entry name" value="HMA, heavy metal-associated domain"/>
    <property type="match status" value="1"/>
</dbReference>
<feature type="domain" description="HMA" evidence="13">
    <location>
        <begin position="6"/>
        <end position="70"/>
    </location>
</feature>
<dbReference type="PANTHER" id="PTHR43520">
    <property type="entry name" value="ATP7, ISOFORM B"/>
    <property type="match status" value="1"/>
</dbReference>
<comment type="subcellular location">
    <subcellularLocation>
        <location evidence="12">Cell membrane</location>
    </subcellularLocation>
    <subcellularLocation>
        <location evidence="1">Endomembrane system</location>
        <topology evidence="1">Multi-pass membrane protein</topology>
    </subcellularLocation>
</comment>
<evidence type="ECO:0000256" key="1">
    <source>
        <dbReference type="ARBA" id="ARBA00004127"/>
    </source>
</evidence>
<sequence>MTFSPEHVTFDITGMTCASCSARVEKVLGRQPGVQQAEVNLALERADIKGADLDPEKLAEAIGRAGFGAVLRRNDFAAHRDADEAQAATRRADERQTLVRLVISALLTLPIVIGMLPMMTGLGEAWISPLWQALLATGVMAVSGSRFLREAAGALRGGSANMAVLVSLGTGVAYLWSLWIMVNGWMGNHSGSETEMASHLHFEAAAVVLTLIMLGKYLEARAKSGAAGALRALGRLQPDTAELVTLSGSVRTIPVERLAAGDVIIIRPGMRVAADGIIRNGSSALDEAMVTGESMPVSRGPGDPVITGTTNTDGVLEVEVSAAGADTRLARMTRLVEEAQTGHAPVQKLVDRISAVFVPLILVIALVTFTGWLFTGAGVETAMVAAVAVLVIACPCALGLATPTALVAGTGAAARSGILIRDIETLERATDIKLVAFDKTGTLTMGAPEVVGVHPVGTTTADELLALAGSVETGSEHPLGRAILDHAARQGVSIEPATRIRAVPGRGLQGMNGAVEIMVGTECYLTDAGVDTSAAETTDARDAAGTLAWVAKGDRLLGVIRLADRIRPETRAALDDLSARGLDSVMLTGDNEAAAMAIAAEAGVSNVRTGLLPDQKLEIIRELTKSTGGHVAFVGDGLNDAPALAAANLGIAMATGADAAREAAAITLMRPDLRLVPAALDVAARTRRTIRQNLGWAFVYNVIGIPLAAFGILPPVFAGAAMAFSSVSVVTNSALMARWKPSFSRG</sequence>
<dbReference type="InterPro" id="IPR044492">
    <property type="entry name" value="P_typ_ATPase_HD_dom"/>
</dbReference>
<dbReference type="PANTHER" id="PTHR43520:SF8">
    <property type="entry name" value="P-TYPE CU(+) TRANSPORTER"/>
    <property type="match status" value="1"/>
</dbReference>
<dbReference type="InterPro" id="IPR018303">
    <property type="entry name" value="ATPase_P-typ_P_site"/>
</dbReference>
<dbReference type="SUPFAM" id="SSF81665">
    <property type="entry name" value="Calcium ATPase, transmembrane domain M"/>
    <property type="match status" value="1"/>
</dbReference>
<evidence type="ECO:0000256" key="9">
    <source>
        <dbReference type="ARBA" id="ARBA00023136"/>
    </source>
</evidence>
<keyword evidence="12" id="KW-1003">Cell membrane</keyword>
<name>A0A286I752_9HYPH</name>
<feature type="transmembrane region" description="Helical" evidence="12">
    <location>
        <begin position="200"/>
        <end position="218"/>
    </location>
</feature>
<dbReference type="GO" id="GO:0016887">
    <property type="term" value="F:ATP hydrolysis activity"/>
    <property type="evidence" value="ECO:0007669"/>
    <property type="project" value="InterPro"/>
</dbReference>
<dbReference type="GO" id="GO:0005524">
    <property type="term" value="F:ATP binding"/>
    <property type="evidence" value="ECO:0007669"/>
    <property type="project" value="UniProtKB-UniRule"/>
</dbReference>
<evidence type="ECO:0000256" key="11">
    <source>
        <dbReference type="ARBA" id="ARBA00047424"/>
    </source>
</evidence>
<dbReference type="InterPro" id="IPR006121">
    <property type="entry name" value="HMA_dom"/>
</dbReference>
<evidence type="ECO:0000256" key="4">
    <source>
        <dbReference type="ARBA" id="ARBA00022723"/>
    </source>
</evidence>
<dbReference type="SFLD" id="SFLDG00002">
    <property type="entry name" value="C1.7:_P-type_atpase_like"/>
    <property type="match status" value="1"/>
</dbReference>
<feature type="transmembrane region" description="Helical" evidence="12">
    <location>
        <begin position="98"/>
        <end position="118"/>
    </location>
</feature>
<proteinExistence type="inferred from homology"/>
<feature type="transmembrane region" description="Helical" evidence="12">
    <location>
        <begin position="160"/>
        <end position="180"/>
    </location>
</feature>
<dbReference type="InterPro" id="IPR023298">
    <property type="entry name" value="ATPase_P-typ_TM_dom_sf"/>
</dbReference>
<dbReference type="InterPro" id="IPR027256">
    <property type="entry name" value="P-typ_ATPase_IB"/>
</dbReference>
<dbReference type="Pfam" id="PF00122">
    <property type="entry name" value="E1-E2_ATPase"/>
    <property type="match status" value="1"/>
</dbReference>
<dbReference type="SFLD" id="SFLDF00027">
    <property type="entry name" value="p-type_atpase"/>
    <property type="match status" value="1"/>
</dbReference>
<evidence type="ECO:0000256" key="3">
    <source>
        <dbReference type="ARBA" id="ARBA00022692"/>
    </source>
</evidence>
<dbReference type="PROSITE" id="PS50846">
    <property type="entry name" value="HMA_2"/>
    <property type="match status" value="1"/>
</dbReference>
<dbReference type="NCBIfam" id="TIGR01511">
    <property type="entry name" value="ATPase-IB1_Cu"/>
    <property type="match status" value="1"/>
</dbReference>
<dbReference type="InterPro" id="IPR036163">
    <property type="entry name" value="HMA_dom_sf"/>
</dbReference>
<evidence type="ECO:0000313" key="15">
    <source>
        <dbReference type="Proteomes" id="UP000219465"/>
    </source>
</evidence>
<dbReference type="FunFam" id="3.30.70.100:FF:000005">
    <property type="entry name" value="Copper-exporting P-type ATPase A"/>
    <property type="match status" value="1"/>
</dbReference>
<dbReference type="InterPro" id="IPR036412">
    <property type="entry name" value="HAD-like_sf"/>
</dbReference>
<dbReference type="GO" id="GO:0012505">
    <property type="term" value="C:endomembrane system"/>
    <property type="evidence" value="ECO:0007669"/>
    <property type="project" value="UniProtKB-SubCell"/>
</dbReference>
<evidence type="ECO:0000256" key="6">
    <source>
        <dbReference type="ARBA" id="ARBA00022840"/>
    </source>
</evidence>
<dbReference type="InterPro" id="IPR023299">
    <property type="entry name" value="ATPase_P-typ_cyto_dom_N"/>
</dbReference>
<keyword evidence="9 12" id="KW-0472">Membrane</keyword>
<dbReference type="Gene3D" id="2.70.150.10">
    <property type="entry name" value="Calcium-transporting ATPase, cytoplasmic transduction domain A"/>
    <property type="match status" value="1"/>
</dbReference>
<evidence type="ECO:0000256" key="2">
    <source>
        <dbReference type="ARBA" id="ARBA00006024"/>
    </source>
</evidence>
<keyword evidence="15" id="KW-1185">Reference proteome</keyword>
<dbReference type="GO" id="GO:0005886">
    <property type="term" value="C:plasma membrane"/>
    <property type="evidence" value="ECO:0007669"/>
    <property type="project" value="UniProtKB-SubCell"/>
</dbReference>
<dbReference type="PROSITE" id="PS01229">
    <property type="entry name" value="COF_2"/>
    <property type="match status" value="1"/>
</dbReference>
<organism evidence="14 15">
    <name type="scientific">Hoeflea halophila</name>
    <dbReference type="NCBI Taxonomy" id="714899"/>
    <lineage>
        <taxon>Bacteria</taxon>
        <taxon>Pseudomonadati</taxon>
        <taxon>Pseudomonadota</taxon>
        <taxon>Alphaproteobacteria</taxon>
        <taxon>Hyphomicrobiales</taxon>
        <taxon>Rhizobiaceae</taxon>
        <taxon>Hoeflea</taxon>
    </lineage>
</organism>
<dbReference type="CDD" id="cd02094">
    <property type="entry name" value="P-type_ATPase_Cu-like"/>
    <property type="match status" value="1"/>
</dbReference>
<dbReference type="Pfam" id="PF00702">
    <property type="entry name" value="Hydrolase"/>
    <property type="match status" value="1"/>
</dbReference>
<evidence type="ECO:0000256" key="8">
    <source>
        <dbReference type="ARBA" id="ARBA00022989"/>
    </source>
</evidence>
<dbReference type="Gene3D" id="3.30.70.100">
    <property type="match status" value="1"/>
</dbReference>
<evidence type="ECO:0000313" key="14">
    <source>
        <dbReference type="EMBL" id="SOE15486.1"/>
    </source>
</evidence>
<dbReference type="InterPro" id="IPR023214">
    <property type="entry name" value="HAD_sf"/>
</dbReference>
<dbReference type="InterPro" id="IPR001757">
    <property type="entry name" value="P_typ_ATPase"/>
</dbReference>
<feature type="transmembrane region" description="Helical" evidence="12">
    <location>
        <begin position="130"/>
        <end position="148"/>
    </location>
</feature>
<keyword evidence="4 12" id="KW-0479">Metal-binding</keyword>
<dbReference type="NCBIfam" id="TIGR01494">
    <property type="entry name" value="ATPase_P-type"/>
    <property type="match status" value="1"/>
</dbReference>
<evidence type="ECO:0000259" key="13">
    <source>
        <dbReference type="PROSITE" id="PS50846"/>
    </source>
</evidence>
<dbReference type="InterPro" id="IPR059000">
    <property type="entry name" value="ATPase_P-type_domA"/>
</dbReference>
<evidence type="ECO:0000256" key="7">
    <source>
        <dbReference type="ARBA" id="ARBA00022967"/>
    </source>
</evidence>
<comment type="catalytic activity">
    <reaction evidence="11">
        <text>Cu(2+)(in) + ATP + H2O = Cu(2+)(out) + ADP + phosphate + H(+)</text>
        <dbReference type="Rhea" id="RHEA:10376"/>
        <dbReference type="ChEBI" id="CHEBI:15377"/>
        <dbReference type="ChEBI" id="CHEBI:15378"/>
        <dbReference type="ChEBI" id="CHEBI:29036"/>
        <dbReference type="ChEBI" id="CHEBI:30616"/>
        <dbReference type="ChEBI" id="CHEBI:43474"/>
        <dbReference type="ChEBI" id="CHEBI:456216"/>
        <dbReference type="EC" id="7.2.2.9"/>
    </reaction>
</comment>
<reference evidence="15" key="1">
    <citation type="submission" date="2017-08" db="EMBL/GenBank/DDBJ databases">
        <authorList>
            <person name="Varghese N."/>
            <person name="Submissions S."/>
        </authorList>
    </citation>
    <scope>NUCLEOTIDE SEQUENCE [LARGE SCALE GENOMIC DNA]</scope>
    <source>
        <strain evidence="15">KCTC 23107</strain>
    </source>
</reference>
<dbReference type="FunFam" id="2.70.150.10:FF:000002">
    <property type="entry name" value="Copper-transporting ATPase 1, putative"/>
    <property type="match status" value="1"/>
</dbReference>
<dbReference type="GO" id="GO:0043682">
    <property type="term" value="F:P-type divalent copper transporter activity"/>
    <property type="evidence" value="ECO:0007669"/>
    <property type="project" value="UniProtKB-EC"/>
</dbReference>
<evidence type="ECO:0000256" key="12">
    <source>
        <dbReference type="RuleBase" id="RU362081"/>
    </source>
</evidence>
<dbReference type="Proteomes" id="UP000219465">
    <property type="component" value="Unassembled WGS sequence"/>
</dbReference>
<dbReference type="RefSeq" id="WP_244577770.1">
    <property type="nucleotide sequence ID" value="NZ_OCPC01000001.1"/>
</dbReference>
<dbReference type="GO" id="GO:0005507">
    <property type="term" value="F:copper ion binding"/>
    <property type="evidence" value="ECO:0007669"/>
    <property type="project" value="TreeGrafter"/>
</dbReference>
<protein>
    <recommendedName>
        <fullName evidence="10">P-type Cu(2+) transporter</fullName>
        <ecNumber evidence="10">7.2.2.9</ecNumber>
    </recommendedName>
</protein>
<keyword evidence="3 12" id="KW-0812">Transmembrane</keyword>
<keyword evidence="7" id="KW-1278">Translocase</keyword>
<dbReference type="PROSITE" id="PS00154">
    <property type="entry name" value="ATPASE_E1_E2"/>
    <property type="match status" value="1"/>
</dbReference>
<dbReference type="NCBIfam" id="TIGR01525">
    <property type="entry name" value="ATPase-IB_hvy"/>
    <property type="match status" value="1"/>
</dbReference>
<dbReference type="Gene3D" id="3.40.1110.10">
    <property type="entry name" value="Calcium-transporting ATPase, cytoplasmic domain N"/>
    <property type="match status" value="1"/>
</dbReference>
<keyword evidence="8 12" id="KW-1133">Transmembrane helix</keyword>
<keyword evidence="6 12" id="KW-0067">ATP-binding</keyword>
<dbReference type="CDD" id="cd00371">
    <property type="entry name" value="HMA"/>
    <property type="match status" value="1"/>
</dbReference>
<dbReference type="EC" id="7.2.2.9" evidence="10"/>
<dbReference type="PRINTS" id="PR00119">
    <property type="entry name" value="CATATPASE"/>
</dbReference>